<evidence type="ECO:0000313" key="2">
    <source>
        <dbReference type="Proteomes" id="UP000800235"/>
    </source>
</evidence>
<feature type="non-terminal residue" evidence="1">
    <location>
        <position position="1"/>
    </location>
</feature>
<organism evidence="1 2">
    <name type="scientific">Tothia fuscella</name>
    <dbReference type="NCBI Taxonomy" id="1048955"/>
    <lineage>
        <taxon>Eukaryota</taxon>
        <taxon>Fungi</taxon>
        <taxon>Dikarya</taxon>
        <taxon>Ascomycota</taxon>
        <taxon>Pezizomycotina</taxon>
        <taxon>Dothideomycetes</taxon>
        <taxon>Pleosporomycetidae</taxon>
        <taxon>Venturiales</taxon>
        <taxon>Cylindrosympodiaceae</taxon>
        <taxon>Tothia</taxon>
    </lineage>
</organism>
<name>A0A9P4NK91_9PEZI</name>
<comment type="caution">
    <text evidence="1">The sequence shown here is derived from an EMBL/GenBank/DDBJ whole genome shotgun (WGS) entry which is preliminary data.</text>
</comment>
<feature type="non-terminal residue" evidence="1">
    <location>
        <position position="155"/>
    </location>
</feature>
<dbReference type="Proteomes" id="UP000800235">
    <property type="component" value="Unassembled WGS sequence"/>
</dbReference>
<reference evidence="1" key="1">
    <citation type="journal article" date="2020" name="Stud. Mycol.">
        <title>101 Dothideomycetes genomes: a test case for predicting lifestyles and emergence of pathogens.</title>
        <authorList>
            <person name="Haridas S."/>
            <person name="Albert R."/>
            <person name="Binder M."/>
            <person name="Bloem J."/>
            <person name="Labutti K."/>
            <person name="Salamov A."/>
            <person name="Andreopoulos B."/>
            <person name="Baker S."/>
            <person name="Barry K."/>
            <person name="Bills G."/>
            <person name="Bluhm B."/>
            <person name="Cannon C."/>
            <person name="Castanera R."/>
            <person name="Culley D."/>
            <person name="Daum C."/>
            <person name="Ezra D."/>
            <person name="Gonzalez J."/>
            <person name="Henrissat B."/>
            <person name="Kuo A."/>
            <person name="Liang C."/>
            <person name="Lipzen A."/>
            <person name="Lutzoni F."/>
            <person name="Magnuson J."/>
            <person name="Mondo S."/>
            <person name="Nolan M."/>
            <person name="Ohm R."/>
            <person name="Pangilinan J."/>
            <person name="Park H.-J."/>
            <person name="Ramirez L."/>
            <person name="Alfaro M."/>
            <person name="Sun H."/>
            <person name="Tritt A."/>
            <person name="Yoshinaga Y."/>
            <person name="Zwiers L.-H."/>
            <person name="Turgeon B."/>
            <person name="Goodwin S."/>
            <person name="Spatafora J."/>
            <person name="Crous P."/>
            <person name="Grigoriev I."/>
        </authorList>
    </citation>
    <scope>NUCLEOTIDE SEQUENCE</scope>
    <source>
        <strain evidence="1">CBS 130266</strain>
    </source>
</reference>
<keyword evidence="2" id="KW-1185">Reference proteome</keyword>
<sequence>GPGTTLQKGYYWVRAVRGDNFHKYLQTKPLLRTGPLILDDYKTAGQFAVKDGQLVQLISAPDEPPKFLYATVSPEKQRSGRTLGLSFAATPSTYGRFVWQGDSLTWAHPSVVRKNPAAWFVCEDKQLALNLGDYMYQPSPGCVDETIHFYNDAKA</sequence>
<dbReference type="EMBL" id="MU007075">
    <property type="protein sequence ID" value="KAF2424396.1"/>
    <property type="molecule type" value="Genomic_DNA"/>
</dbReference>
<protein>
    <submittedName>
        <fullName evidence="1">Uncharacterized protein</fullName>
    </submittedName>
</protein>
<dbReference type="OrthoDB" id="70316at2759"/>
<evidence type="ECO:0000313" key="1">
    <source>
        <dbReference type="EMBL" id="KAF2424396.1"/>
    </source>
</evidence>
<dbReference type="AlphaFoldDB" id="A0A9P4NK91"/>
<accession>A0A9P4NK91</accession>
<gene>
    <name evidence="1" type="ORF">EJ08DRAFT_573561</name>
</gene>
<proteinExistence type="predicted"/>